<accession>A0A914XA15</accession>
<feature type="region of interest" description="Disordered" evidence="1">
    <location>
        <begin position="15"/>
        <end position="127"/>
    </location>
</feature>
<dbReference type="Proteomes" id="UP000887566">
    <property type="component" value="Unplaced"/>
</dbReference>
<keyword evidence="2" id="KW-1185">Reference proteome</keyword>
<proteinExistence type="predicted"/>
<evidence type="ECO:0000256" key="1">
    <source>
        <dbReference type="SAM" id="MobiDB-lite"/>
    </source>
</evidence>
<organism evidence="2 3">
    <name type="scientific">Plectus sambesii</name>
    <dbReference type="NCBI Taxonomy" id="2011161"/>
    <lineage>
        <taxon>Eukaryota</taxon>
        <taxon>Metazoa</taxon>
        <taxon>Ecdysozoa</taxon>
        <taxon>Nematoda</taxon>
        <taxon>Chromadorea</taxon>
        <taxon>Plectida</taxon>
        <taxon>Plectina</taxon>
        <taxon>Plectoidea</taxon>
        <taxon>Plectidae</taxon>
        <taxon>Plectus</taxon>
    </lineage>
</organism>
<reference evidence="3" key="1">
    <citation type="submission" date="2022-11" db="UniProtKB">
        <authorList>
            <consortium name="WormBaseParasite"/>
        </authorList>
    </citation>
    <scope>IDENTIFICATION</scope>
</reference>
<evidence type="ECO:0000313" key="2">
    <source>
        <dbReference type="Proteomes" id="UP000887566"/>
    </source>
</evidence>
<sequence>MASCCLSKNVMREERLEHRQKTPTTSTFPASLLRCGRPSKKVQEDNLGLSTARRRLSVSERQRTGGVYDDALLSRLGGAEQRSQQSQSGTGQNKRRTRRRPSHPSTTGEQFTLAARSTVADAKLRPM</sequence>
<evidence type="ECO:0000313" key="3">
    <source>
        <dbReference type="WBParaSite" id="PSAMB.scaffold705size43410.g8259.t1"/>
    </source>
</evidence>
<protein>
    <submittedName>
        <fullName evidence="3">Uncharacterized protein</fullName>
    </submittedName>
</protein>
<name>A0A914XA15_9BILA</name>
<feature type="compositionally biased region" description="Basic residues" evidence="1">
    <location>
        <begin position="93"/>
        <end position="102"/>
    </location>
</feature>
<dbReference type="AlphaFoldDB" id="A0A914XA15"/>
<dbReference type="WBParaSite" id="PSAMB.scaffold705size43410.g8259.t1">
    <property type="protein sequence ID" value="PSAMB.scaffold705size43410.g8259.t1"/>
    <property type="gene ID" value="PSAMB.scaffold705size43410.g8259"/>
</dbReference>